<accession>F2RFW2</accession>
<reference evidence="2 3" key="1">
    <citation type="journal article" date="2011" name="BMC Genomics">
        <title>Genome-wide analysis of the role of GlnR in Streptomyces venezuelae provides new insights into global nitrogen regulation in actinomycetes.</title>
        <authorList>
            <person name="Pullan S.T."/>
            <person name="Bibb M.J."/>
            <person name="Merrick M."/>
        </authorList>
    </citation>
    <scope>NUCLEOTIDE SEQUENCE [LARGE SCALE GENOMIC DNA]</scope>
    <source>
        <strain evidence="2">ATCC 10712</strain>
    </source>
</reference>
<dbReference type="PATRIC" id="fig|953739.5.peg.6479"/>
<dbReference type="Proteomes" id="UP000006854">
    <property type="component" value="Chromosome"/>
</dbReference>
<dbReference type="EMBL" id="FR845719">
    <property type="protein sequence ID" value="CCA57264.1"/>
    <property type="molecule type" value="Genomic_DNA"/>
</dbReference>
<dbReference type="HOGENOM" id="CLU_1288326_0_0_11"/>
<dbReference type="eggNOG" id="ENOG5032DUQ">
    <property type="taxonomic scope" value="Bacteria"/>
</dbReference>
<feature type="region of interest" description="Disordered" evidence="1">
    <location>
        <begin position="1"/>
        <end position="24"/>
    </location>
</feature>
<evidence type="ECO:0000313" key="2">
    <source>
        <dbReference type="EMBL" id="CCA57264.1"/>
    </source>
</evidence>
<evidence type="ECO:0000256" key="1">
    <source>
        <dbReference type="SAM" id="MobiDB-lite"/>
    </source>
</evidence>
<protein>
    <submittedName>
        <fullName evidence="2">Uncharacterized protein</fullName>
    </submittedName>
</protein>
<name>F2RFW2_STRVP</name>
<evidence type="ECO:0000313" key="3">
    <source>
        <dbReference type="Proteomes" id="UP000006854"/>
    </source>
</evidence>
<dbReference type="KEGG" id="sve:SVEN_3978"/>
<dbReference type="AlphaFoldDB" id="F2RFW2"/>
<proteinExistence type="predicted"/>
<keyword evidence="3" id="KW-1185">Reference proteome</keyword>
<sequence length="214" mass="23864">MTPKNAETPRGLGGAFQKDSAVGGTSAAMVAQLQRRREAAGRCEPLHCGHRDPLDCGPACNGDEPPPPVVLAEHVEHIPAEDAVQLWADARSLYFAADFPKYATKEWRALHPDDPRRLAGALDAAEKWRKYGDEDALMQWFLDANATREPLWARRTLAELDALAKHRRPHDVIATPGWPPIRVPGTETWRHNLDGRQVDLDHNIPRPARYQEAA</sequence>
<dbReference type="STRING" id="953739.SVEN_3978"/>
<gene>
    <name evidence="2" type="ordered locus">SVEN_3978</name>
</gene>
<organism evidence="2 3">
    <name type="scientific">Streptomyces venezuelae (strain ATCC 10712 / CBS 650.69 / DSM 40230 / JCM 4526 / NBRC 13096 / PD 04745)</name>
    <dbReference type="NCBI Taxonomy" id="953739"/>
    <lineage>
        <taxon>Bacteria</taxon>
        <taxon>Bacillati</taxon>
        <taxon>Actinomycetota</taxon>
        <taxon>Actinomycetes</taxon>
        <taxon>Kitasatosporales</taxon>
        <taxon>Streptomycetaceae</taxon>
        <taxon>Streptomyces</taxon>
    </lineage>
</organism>